<evidence type="ECO:0000256" key="15">
    <source>
        <dbReference type="PROSITE-ProRule" id="PRU00740"/>
    </source>
</evidence>
<name>A0AAD8G4Y4_ACIOX</name>
<gene>
    <name evidence="18" type="primary">LAMP2</name>
    <name evidence="18" type="ORF">AOXY_G16497</name>
</gene>
<evidence type="ECO:0000256" key="7">
    <source>
        <dbReference type="ARBA" id="ARBA00022753"/>
    </source>
</evidence>
<dbReference type="GO" id="GO:0005886">
    <property type="term" value="C:plasma membrane"/>
    <property type="evidence" value="ECO:0007669"/>
    <property type="project" value="UniProtKB-SubCell"/>
</dbReference>
<keyword evidence="9" id="KW-0072">Autophagy</keyword>
<dbReference type="InterPro" id="IPR018134">
    <property type="entry name" value="LAMP_CS"/>
</dbReference>
<evidence type="ECO:0000313" key="18">
    <source>
        <dbReference type="EMBL" id="KAK1163127.1"/>
    </source>
</evidence>
<dbReference type="FunFam" id="2.40.160.110:FF:000001">
    <property type="entry name" value="lysosome-associated membrane glycoprotein 2 isoform X2"/>
    <property type="match status" value="1"/>
</dbReference>
<evidence type="ECO:0000256" key="12">
    <source>
        <dbReference type="ARBA" id="ARBA00023180"/>
    </source>
</evidence>
<comment type="subcellular location">
    <subcellularLocation>
        <location evidence="1">Cell membrane</location>
        <topology evidence="1">Single-pass type I membrane protein</topology>
    </subcellularLocation>
    <subcellularLocation>
        <location evidence="3">Cytoplasmic vesicle</location>
        <location evidence="3">Autophagosome membrane</location>
    </subcellularLocation>
    <subcellularLocation>
        <location evidence="2">Endosome membrane</location>
        <topology evidence="2">Single-pass type I membrane protein</topology>
    </subcellularLocation>
    <subcellularLocation>
        <location evidence="15">Lysosome membrane</location>
        <topology evidence="15">Single-pass type I membrane protein</topology>
    </subcellularLocation>
</comment>
<evidence type="ECO:0000256" key="6">
    <source>
        <dbReference type="ARBA" id="ARBA00022729"/>
    </source>
</evidence>
<dbReference type="PROSITE" id="PS51407">
    <property type="entry name" value="LAMP_3"/>
    <property type="match status" value="1"/>
</dbReference>
<evidence type="ECO:0000256" key="13">
    <source>
        <dbReference type="ARBA" id="ARBA00023228"/>
    </source>
</evidence>
<feature type="chain" id="PRO_5041901122" description="Lysosome-associated membrane glycoprotein 2" evidence="16">
    <location>
        <begin position="23"/>
        <end position="458"/>
    </location>
</feature>
<dbReference type="InterPro" id="IPR002000">
    <property type="entry name" value="Lysosome-assoc_membr_glycop"/>
</dbReference>
<keyword evidence="4" id="KW-1003">Cell membrane</keyword>
<feature type="disulfide bond" evidence="15">
    <location>
        <begin position="148"/>
        <end position="184"/>
    </location>
</feature>
<dbReference type="Pfam" id="PF01299">
    <property type="entry name" value="Lamp2-like_luminal"/>
    <property type="match status" value="2"/>
</dbReference>
<dbReference type="InterPro" id="IPR048528">
    <property type="entry name" value="Lamp2-like_luminal"/>
</dbReference>
<dbReference type="Gene3D" id="2.40.160.110">
    <property type="match status" value="2"/>
</dbReference>
<keyword evidence="19" id="KW-1185">Reference proteome</keyword>
<evidence type="ECO:0000256" key="2">
    <source>
        <dbReference type="ARBA" id="ARBA00004530"/>
    </source>
</evidence>
<evidence type="ECO:0000256" key="9">
    <source>
        <dbReference type="ARBA" id="ARBA00023006"/>
    </source>
</evidence>
<evidence type="ECO:0000256" key="5">
    <source>
        <dbReference type="ARBA" id="ARBA00022692"/>
    </source>
</evidence>
<comment type="caution">
    <text evidence="15">Lacks conserved residue(s) required for the propagation of feature annotation.</text>
</comment>
<evidence type="ECO:0000256" key="14">
    <source>
        <dbReference type="ARBA" id="ARBA00074380"/>
    </source>
</evidence>
<keyword evidence="13 15" id="KW-0458">Lysosome</keyword>
<reference evidence="18" key="1">
    <citation type="submission" date="2022-02" db="EMBL/GenBank/DDBJ databases">
        <title>Atlantic sturgeon de novo genome assembly.</title>
        <authorList>
            <person name="Stock M."/>
            <person name="Klopp C."/>
            <person name="Guiguen Y."/>
            <person name="Cabau C."/>
            <person name="Parinello H."/>
            <person name="Santidrian Yebra-Pimentel E."/>
            <person name="Kuhl H."/>
            <person name="Dirks R.P."/>
            <person name="Guessner J."/>
            <person name="Wuertz S."/>
            <person name="Du K."/>
            <person name="Schartl M."/>
        </authorList>
    </citation>
    <scope>NUCLEOTIDE SEQUENCE</scope>
    <source>
        <strain evidence="18">STURGEONOMICS-FGT-2020</strain>
        <tissue evidence="18">Whole blood</tissue>
    </source>
</reference>
<dbReference type="PANTHER" id="PTHR11506">
    <property type="entry name" value="LYSOSOME-ASSOCIATED MEMBRANE GLYCOPROTEIN"/>
    <property type="match status" value="1"/>
</dbReference>
<dbReference type="GO" id="GO:0072594">
    <property type="term" value="P:establishment of protein localization to organelle"/>
    <property type="evidence" value="ECO:0007669"/>
    <property type="project" value="TreeGrafter"/>
</dbReference>
<dbReference type="PRINTS" id="PR00336">
    <property type="entry name" value="LYSASSOCTDMP"/>
</dbReference>
<keyword evidence="5 15" id="KW-0812">Transmembrane</keyword>
<dbReference type="AlphaFoldDB" id="A0AAD8G4Y4"/>
<keyword evidence="6 16" id="KW-0732">Signal</keyword>
<sequence>MYSCIGLAFVLLLGCGVLQSDATVAEVLDQNNKTCIYAEMMVNFTVQYETSNSTLSTAEFVLPTNVTTAGSICGNKTVTPFLKISFGNGHYWSINFTHSNTSYHGDVFIFGYNVSDSTIFHNASQKGVIKVVANDTMPPVPMDHYYRCMSDDVFKQGNVTQTFWNVSIQAYIKDGNLSKNATVCSADTPTTVAPVTNITTIAPVTNITTIAPVTNVTTVAPTTTPKPTPTPKPDKETYKVSRGNDTCLIITMGLQLNYSTTAQAPWEVKNIEPNVTTASGTCGNDTSTITLNDSDTIYLVFSFAKHSSKTFYLKGVNVTTIVNGSAQQLGINNNLSYWEATLGSSYMCNKDQVFKVTDKLSINTYDLRVQPFNVTNGEYSTGYFAFPIGLFKYKTCLCWNPQMNIPVCISQLQDIQRFYNFISVLKDALNKSCKSFTCIQTNCFEMNHSNNKNMHIAK</sequence>
<evidence type="ECO:0000256" key="11">
    <source>
        <dbReference type="ARBA" id="ARBA00023157"/>
    </source>
</evidence>
<keyword evidence="8" id="KW-1133">Transmembrane helix</keyword>
<evidence type="ECO:0000256" key="4">
    <source>
        <dbReference type="ARBA" id="ARBA00022475"/>
    </source>
</evidence>
<comment type="similarity">
    <text evidence="15">Belongs to the LAMP family.</text>
</comment>
<proteinExistence type="inferred from homology"/>
<protein>
    <recommendedName>
        <fullName evidence="14">Lysosome-associated membrane glycoprotein 2</fullName>
    </recommendedName>
</protein>
<dbReference type="Proteomes" id="UP001230051">
    <property type="component" value="Unassembled WGS sequence"/>
</dbReference>
<evidence type="ECO:0000313" key="19">
    <source>
        <dbReference type="Proteomes" id="UP001230051"/>
    </source>
</evidence>
<dbReference type="GO" id="GO:0005765">
    <property type="term" value="C:lysosomal membrane"/>
    <property type="evidence" value="ECO:0007669"/>
    <property type="project" value="UniProtKB-SubCell"/>
</dbReference>
<feature type="signal peptide" evidence="16">
    <location>
        <begin position="1"/>
        <end position="22"/>
    </location>
</feature>
<evidence type="ECO:0000256" key="1">
    <source>
        <dbReference type="ARBA" id="ARBA00004251"/>
    </source>
</evidence>
<evidence type="ECO:0000256" key="8">
    <source>
        <dbReference type="ARBA" id="ARBA00022989"/>
    </source>
</evidence>
<feature type="domain" description="Lysosome-associated membrane glycoprotein 2-like luminal" evidence="17">
    <location>
        <begin position="233"/>
        <end position="375"/>
    </location>
</feature>
<dbReference type="GO" id="GO:0031902">
    <property type="term" value="C:late endosome membrane"/>
    <property type="evidence" value="ECO:0007669"/>
    <property type="project" value="TreeGrafter"/>
</dbReference>
<keyword evidence="12" id="KW-0325">Glycoprotein</keyword>
<evidence type="ECO:0000256" key="3">
    <source>
        <dbReference type="ARBA" id="ARBA00004652"/>
    </source>
</evidence>
<dbReference type="EMBL" id="JAGXEW010000015">
    <property type="protein sequence ID" value="KAK1163127.1"/>
    <property type="molecule type" value="Genomic_DNA"/>
</dbReference>
<evidence type="ECO:0000259" key="17">
    <source>
        <dbReference type="Pfam" id="PF01299"/>
    </source>
</evidence>
<dbReference type="PANTHER" id="PTHR11506:SF6">
    <property type="entry name" value="LYSOSOME-ASSOCIATED MEMBRANE GLYCOPROTEIN 2"/>
    <property type="match status" value="1"/>
</dbReference>
<organism evidence="18 19">
    <name type="scientific">Acipenser oxyrinchus oxyrinchus</name>
    <dbReference type="NCBI Taxonomy" id="40147"/>
    <lineage>
        <taxon>Eukaryota</taxon>
        <taxon>Metazoa</taxon>
        <taxon>Chordata</taxon>
        <taxon>Craniata</taxon>
        <taxon>Vertebrata</taxon>
        <taxon>Euteleostomi</taxon>
        <taxon>Actinopterygii</taxon>
        <taxon>Chondrostei</taxon>
        <taxon>Acipenseriformes</taxon>
        <taxon>Acipenseridae</taxon>
        <taxon>Acipenser</taxon>
    </lineage>
</organism>
<accession>A0AAD8G4Y4</accession>
<keyword evidence="10 15" id="KW-0472">Membrane</keyword>
<keyword evidence="11 15" id="KW-1015">Disulfide bond</keyword>
<evidence type="ECO:0000256" key="16">
    <source>
        <dbReference type="SAM" id="SignalP"/>
    </source>
</evidence>
<evidence type="ECO:0000256" key="10">
    <source>
        <dbReference type="ARBA" id="ARBA00023136"/>
    </source>
</evidence>
<comment type="caution">
    <text evidence="18">The sequence shown here is derived from an EMBL/GenBank/DDBJ whole genome shotgun (WGS) entry which is preliminary data.</text>
</comment>
<keyword evidence="7" id="KW-0967">Endosome</keyword>
<feature type="domain" description="Lysosome-associated membrane glycoprotein 2-like luminal" evidence="17">
    <location>
        <begin position="29"/>
        <end position="170"/>
    </location>
</feature>
<dbReference type="PROSITE" id="PS00310">
    <property type="entry name" value="LAMP_1"/>
    <property type="match status" value="1"/>
</dbReference>